<protein>
    <submittedName>
        <fullName evidence="1">Uncharacterized protein</fullName>
    </submittedName>
</protein>
<accession>A0A562I4K6</accession>
<proteinExistence type="predicted"/>
<name>A0A562I4K6_MICOL</name>
<dbReference type="AlphaFoldDB" id="A0A562I4K6"/>
<dbReference type="EMBL" id="VLKE01000001">
    <property type="protein sequence ID" value="TWH65951.1"/>
    <property type="molecule type" value="Genomic_DNA"/>
</dbReference>
<reference evidence="1 2" key="1">
    <citation type="submission" date="2019-07" db="EMBL/GenBank/DDBJ databases">
        <title>R&amp;d 2014.</title>
        <authorList>
            <person name="Klenk H.-P."/>
        </authorList>
    </citation>
    <scope>NUCLEOTIDE SEQUENCE [LARGE SCALE GENOMIC DNA]</scope>
    <source>
        <strain evidence="1 2">DSM 43868</strain>
    </source>
</reference>
<organism evidence="1 2">
    <name type="scientific">Micromonospora olivasterospora</name>
    <dbReference type="NCBI Taxonomy" id="1880"/>
    <lineage>
        <taxon>Bacteria</taxon>
        <taxon>Bacillati</taxon>
        <taxon>Actinomycetota</taxon>
        <taxon>Actinomycetes</taxon>
        <taxon>Micromonosporales</taxon>
        <taxon>Micromonosporaceae</taxon>
        <taxon>Micromonospora</taxon>
    </lineage>
</organism>
<gene>
    <name evidence="1" type="ORF">JD77_00892</name>
</gene>
<keyword evidence="2" id="KW-1185">Reference proteome</keyword>
<evidence type="ECO:0000313" key="1">
    <source>
        <dbReference type="EMBL" id="TWH65951.1"/>
    </source>
</evidence>
<sequence>MLRVASGPGGVALRVHGPSWSLVFRVSPVVDVIVLCLDATSRYGWRIEDDAESRELIEEAVSQVVAEAARYGWGGTSTRGRLLRSPDGRPAVRGWCDSRAAGRWV</sequence>
<dbReference type="Proteomes" id="UP000319825">
    <property type="component" value="Unassembled WGS sequence"/>
</dbReference>
<evidence type="ECO:0000313" key="2">
    <source>
        <dbReference type="Proteomes" id="UP000319825"/>
    </source>
</evidence>
<comment type="caution">
    <text evidence="1">The sequence shown here is derived from an EMBL/GenBank/DDBJ whole genome shotgun (WGS) entry which is preliminary data.</text>
</comment>